<evidence type="ECO:0000313" key="1">
    <source>
        <dbReference type="EMBL" id="CAB4149998.1"/>
    </source>
</evidence>
<proteinExistence type="predicted"/>
<organism evidence="1">
    <name type="scientific">uncultured Caudovirales phage</name>
    <dbReference type="NCBI Taxonomy" id="2100421"/>
    <lineage>
        <taxon>Viruses</taxon>
        <taxon>Duplodnaviria</taxon>
        <taxon>Heunggongvirae</taxon>
        <taxon>Uroviricota</taxon>
        <taxon>Caudoviricetes</taxon>
        <taxon>Peduoviridae</taxon>
        <taxon>Maltschvirus</taxon>
        <taxon>Maltschvirus maltsch</taxon>
    </lineage>
</organism>
<sequence length="149" mass="17153">MIAAIDHCKDRDADHSSRIIRNLSWFEYVAQNAESMVSEWVVAKALGYDYTPGMTWDKEKADVGEHIEVKWSPNAHSNLWIQESDRHDRDIAVLVTGNSPKMHIVGWIPVAVCKKPRYRNQSQNNWSVPQINLQPIETLMRSNYAHPSI</sequence>
<name>A0A6J5MT97_9CAUD</name>
<protein>
    <submittedName>
        <fullName evidence="1">Uncharacterized protein</fullName>
    </submittedName>
</protein>
<accession>A0A6J5MT97</accession>
<gene>
    <name evidence="1" type="ORF">UFOVP560_16</name>
</gene>
<dbReference type="EMBL" id="LR796536">
    <property type="protein sequence ID" value="CAB4149998.1"/>
    <property type="molecule type" value="Genomic_DNA"/>
</dbReference>
<reference evidence="1" key="1">
    <citation type="submission" date="2020-04" db="EMBL/GenBank/DDBJ databases">
        <authorList>
            <person name="Chiriac C."/>
            <person name="Salcher M."/>
            <person name="Ghai R."/>
            <person name="Kavagutti S V."/>
        </authorList>
    </citation>
    <scope>NUCLEOTIDE SEQUENCE</scope>
</reference>